<evidence type="ECO:0008006" key="4">
    <source>
        <dbReference type="Google" id="ProtNLM"/>
    </source>
</evidence>
<evidence type="ECO:0000313" key="2">
    <source>
        <dbReference type="EMBL" id="KNB53147.1"/>
    </source>
</evidence>
<sequence length="81" mass="8566">MRRRHATRVLGPPVILLALLGPGAWPATAAPRAPQPVTDVDCIEGGGQPKEVTIEWGSYTICAGGTHNGKVVVDDVDWILP</sequence>
<name>A0A0K9XKG3_9ACTN</name>
<proteinExistence type="predicted"/>
<gene>
    <name evidence="2" type="ORF">AC230_06675</name>
</gene>
<feature type="signal peptide" evidence="1">
    <location>
        <begin position="1"/>
        <end position="29"/>
    </location>
</feature>
<evidence type="ECO:0000256" key="1">
    <source>
        <dbReference type="SAM" id="SignalP"/>
    </source>
</evidence>
<dbReference type="EMBL" id="LFXA01000003">
    <property type="protein sequence ID" value="KNB53147.1"/>
    <property type="molecule type" value="Genomic_DNA"/>
</dbReference>
<dbReference type="AlphaFoldDB" id="A0A0K9XKG3"/>
<keyword evidence="1" id="KW-0732">Signal</keyword>
<reference evidence="3" key="1">
    <citation type="submission" date="2015-07" db="EMBL/GenBank/DDBJ databases">
        <title>Draft genome sequence of Streptomyces sp. CMAA 1322, a bacterium isolated from Caatinga biome, from dry forest semiarid of Brazil.</title>
        <authorList>
            <person name="Santos S.N."/>
            <person name="Gacesa R."/>
            <person name="Taketani R.G."/>
            <person name="Long P.F."/>
            <person name="Melo I.S."/>
        </authorList>
    </citation>
    <scope>NUCLEOTIDE SEQUENCE [LARGE SCALE GENOMIC DNA]</scope>
    <source>
        <strain evidence="3">CMAA 1322</strain>
    </source>
</reference>
<dbReference type="Proteomes" id="UP000037288">
    <property type="component" value="Unassembled WGS sequence"/>
</dbReference>
<dbReference type="PATRIC" id="fig|1678637.3.peg.1452"/>
<evidence type="ECO:0000313" key="3">
    <source>
        <dbReference type="Proteomes" id="UP000037288"/>
    </source>
</evidence>
<organism evidence="2 3">
    <name type="scientific">Streptomyces caatingaensis</name>
    <dbReference type="NCBI Taxonomy" id="1678637"/>
    <lineage>
        <taxon>Bacteria</taxon>
        <taxon>Bacillati</taxon>
        <taxon>Actinomycetota</taxon>
        <taxon>Actinomycetes</taxon>
        <taxon>Kitasatosporales</taxon>
        <taxon>Streptomycetaceae</taxon>
        <taxon>Streptomyces</taxon>
    </lineage>
</organism>
<dbReference type="STRING" id="1678637.AC230_06675"/>
<feature type="chain" id="PRO_5005532933" description="Secreted protein" evidence="1">
    <location>
        <begin position="30"/>
        <end position="81"/>
    </location>
</feature>
<protein>
    <recommendedName>
        <fullName evidence="4">Secreted protein</fullName>
    </recommendedName>
</protein>
<accession>A0A0K9XKG3</accession>
<keyword evidence="3" id="KW-1185">Reference proteome</keyword>
<comment type="caution">
    <text evidence="2">The sequence shown here is derived from an EMBL/GenBank/DDBJ whole genome shotgun (WGS) entry which is preliminary data.</text>
</comment>
<dbReference type="OrthoDB" id="9989616at2"/>
<dbReference type="RefSeq" id="WP_049715118.1">
    <property type="nucleotide sequence ID" value="NZ_LFXA01000003.1"/>
</dbReference>